<organism evidence="2 3">
    <name type="scientific">Candidatus Nealsonbacteria bacterium CG11_big_fil_rev_8_21_14_0_20_35_11</name>
    <dbReference type="NCBI Taxonomy" id="1974713"/>
    <lineage>
        <taxon>Bacteria</taxon>
        <taxon>Candidatus Nealsoniibacteriota</taxon>
    </lineage>
</organism>
<comment type="caution">
    <text evidence="2">The sequence shown here is derived from an EMBL/GenBank/DDBJ whole genome shotgun (WGS) entry which is preliminary data.</text>
</comment>
<reference evidence="2 3" key="1">
    <citation type="submission" date="2017-09" db="EMBL/GenBank/DDBJ databases">
        <title>Depth-based differentiation of microbial function through sediment-hosted aquifers and enrichment of novel symbionts in the deep terrestrial subsurface.</title>
        <authorList>
            <person name="Probst A.J."/>
            <person name="Ladd B."/>
            <person name="Jarett J.K."/>
            <person name="Geller-Mcgrath D.E."/>
            <person name="Sieber C.M."/>
            <person name="Emerson J.B."/>
            <person name="Anantharaman K."/>
            <person name="Thomas B.C."/>
            <person name="Malmstrom R."/>
            <person name="Stieglmeier M."/>
            <person name="Klingl A."/>
            <person name="Woyke T."/>
            <person name="Ryan C.M."/>
            <person name="Banfield J.F."/>
        </authorList>
    </citation>
    <scope>NUCLEOTIDE SEQUENCE [LARGE SCALE GENOMIC DNA]</scope>
    <source>
        <strain evidence="2">CG11_big_fil_rev_8_21_14_0_20_35_11</strain>
    </source>
</reference>
<evidence type="ECO:0000313" key="3">
    <source>
        <dbReference type="Proteomes" id="UP000231139"/>
    </source>
</evidence>
<name>A0A2H0N100_9BACT</name>
<dbReference type="EMBL" id="PCWK01000025">
    <property type="protein sequence ID" value="PIR02582.1"/>
    <property type="molecule type" value="Genomic_DNA"/>
</dbReference>
<feature type="region of interest" description="Disordered" evidence="1">
    <location>
        <begin position="1"/>
        <end position="31"/>
    </location>
</feature>
<proteinExistence type="predicted"/>
<gene>
    <name evidence="2" type="ORF">COV62_01090</name>
</gene>
<evidence type="ECO:0000313" key="2">
    <source>
        <dbReference type="EMBL" id="PIR02582.1"/>
    </source>
</evidence>
<evidence type="ECO:0000256" key="1">
    <source>
        <dbReference type="SAM" id="MobiDB-lite"/>
    </source>
</evidence>
<accession>A0A2H0N100</accession>
<protein>
    <submittedName>
        <fullName evidence="2">Uncharacterized protein</fullName>
    </submittedName>
</protein>
<sequence length="128" mass="14902">MSIFEKKQQLNKEGVRRMPERVTPLKKEEKKDTSIFGGKPYLTRSELREKLRKAEPFIPGAGGEIIPQRERVKIEKELFAKNYGSYVDKGEFKKAIKKLEKEKFQAKTGTDKLSLDRKIRYLKKLGGE</sequence>
<dbReference type="AlphaFoldDB" id="A0A2H0N100"/>
<dbReference type="Proteomes" id="UP000231139">
    <property type="component" value="Unassembled WGS sequence"/>
</dbReference>